<dbReference type="AlphaFoldDB" id="A0A8J7KB37"/>
<dbReference type="Proteomes" id="UP000604481">
    <property type="component" value="Unassembled WGS sequence"/>
</dbReference>
<sequence length="155" mass="17211">MIDQNPSQTELDQALELIFYAQRAITAEPDAMLAQYEWGRVHHRILYFVARYPGITQQALLGILGVSKQALHGPMKQLSQAGLIVSKPAGHDRRARCLTLTPTGIDLEQSLSNPQRQLLARVFQSLGNSVTVNWVTTMQALSAHLRQPPRTEAGD</sequence>
<dbReference type="Pfam" id="PF12802">
    <property type="entry name" value="MarR_2"/>
    <property type="match status" value="1"/>
</dbReference>
<dbReference type="Gene3D" id="1.10.10.10">
    <property type="entry name" value="Winged helix-like DNA-binding domain superfamily/Winged helix DNA-binding domain"/>
    <property type="match status" value="1"/>
</dbReference>
<protein>
    <submittedName>
        <fullName evidence="2">Winged helix-turn-helix transcriptional regulator</fullName>
    </submittedName>
</protein>
<dbReference type="RefSeq" id="WP_194116320.1">
    <property type="nucleotide sequence ID" value="NZ_JADFUA010000005.1"/>
</dbReference>
<evidence type="ECO:0000313" key="3">
    <source>
        <dbReference type="Proteomes" id="UP000604481"/>
    </source>
</evidence>
<dbReference type="SUPFAM" id="SSF46785">
    <property type="entry name" value="Winged helix' DNA-binding domain"/>
    <property type="match status" value="1"/>
</dbReference>
<dbReference type="InterPro" id="IPR000835">
    <property type="entry name" value="HTH_MarR-typ"/>
</dbReference>
<evidence type="ECO:0000313" key="2">
    <source>
        <dbReference type="EMBL" id="MBE9609799.1"/>
    </source>
</evidence>
<accession>A0A8J7KB37</accession>
<dbReference type="PANTHER" id="PTHR33164">
    <property type="entry name" value="TRANSCRIPTIONAL REGULATOR, MARR FAMILY"/>
    <property type="match status" value="1"/>
</dbReference>
<dbReference type="PROSITE" id="PS50995">
    <property type="entry name" value="HTH_MARR_2"/>
    <property type="match status" value="1"/>
</dbReference>
<feature type="domain" description="HTH marR-type" evidence="1">
    <location>
        <begin position="8"/>
        <end position="147"/>
    </location>
</feature>
<dbReference type="InterPro" id="IPR036390">
    <property type="entry name" value="WH_DNA-bd_sf"/>
</dbReference>
<dbReference type="GO" id="GO:0003700">
    <property type="term" value="F:DNA-binding transcription factor activity"/>
    <property type="evidence" value="ECO:0007669"/>
    <property type="project" value="InterPro"/>
</dbReference>
<dbReference type="InterPro" id="IPR036388">
    <property type="entry name" value="WH-like_DNA-bd_sf"/>
</dbReference>
<dbReference type="PANTHER" id="PTHR33164:SF44">
    <property type="entry name" value="TRANSCRIPTIONAL REGULATORY PROTEIN"/>
    <property type="match status" value="1"/>
</dbReference>
<dbReference type="EMBL" id="JADFUA010000005">
    <property type="protein sequence ID" value="MBE9609799.1"/>
    <property type="molecule type" value="Genomic_DNA"/>
</dbReference>
<dbReference type="SMART" id="SM00347">
    <property type="entry name" value="HTH_MARR"/>
    <property type="match status" value="1"/>
</dbReference>
<keyword evidence="3" id="KW-1185">Reference proteome</keyword>
<dbReference type="GO" id="GO:0006950">
    <property type="term" value="P:response to stress"/>
    <property type="evidence" value="ECO:0007669"/>
    <property type="project" value="TreeGrafter"/>
</dbReference>
<proteinExistence type="predicted"/>
<reference evidence="2 3" key="1">
    <citation type="submission" date="2020-10" db="EMBL/GenBank/DDBJ databases">
        <title>The genome sequence of Chitinilyticum litopenaei 4Y14.</title>
        <authorList>
            <person name="Liu Y."/>
        </authorList>
    </citation>
    <scope>NUCLEOTIDE SEQUENCE [LARGE SCALE GENOMIC DNA]</scope>
    <source>
        <strain evidence="2 3">4Y14</strain>
    </source>
</reference>
<name>A0A8J7KB37_9NEIS</name>
<comment type="caution">
    <text evidence="2">The sequence shown here is derived from an EMBL/GenBank/DDBJ whole genome shotgun (WGS) entry which is preliminary data.</text>
</comment>
<gene>
    <name evidence="2" type="ORF">INR99_10595</name>
</gene>
<dbReference type="InterPro" id="IPR039422">
    <property type="entry name" value="MarR/SlyA-like"/>
</dbReference>
<evidence type="ECO:0000259" key="1">
    <source>
        <dbReference type="PROSITE" id="PS50995"/>
    </source>
</evidence>
<organism evidence="2 3">
    <name type="scientific">Chitinilyticum piscinae</name>
    <dbReference type="NCBI Taxonomy" id="2866724"/>
    <lineage>
        <taxon>Bacteria</taxon>
        <taxon>Pseudomonadati</taxon>
        <taxon>Pseudomonadota</taxon>
        <taxon>Betaproteobacteria</taxon>
        <taxon>Neisseriales</taxon>
        <taxon>Chitinibacteraceae</taxon>
        <taxon>Chitinilyticum</taxon>
    </lineage>
</organism>